<comment type="caution">
    <text evidence="3">The sequence shown here is derived from an EMBL/GenBank/DDBJ whole genome shotgun (WGS) entry which is preliminary data.</text>
</comment>
<evidence type="ECO:0000259" key="2">
    <source>
        <dbReference type="Pfam" id="PF22691"/>
    </source>
</evidence>
<dbReference type="Pfam" id="PF22691">
    <property type="entry name" value="Thiolase_C_1"/>
    <property type="match status" value="1"/>
</dbReference>
<reference evidence="3 4" key="1">
    <citation type="journal article" date="2011" name="J. Bacteriol.">
        <title>Genome sequence of the Mycobacterium colombiense type strain, CECT 3035.</title>
        <authorList>
            <person name="Gonzalez-Perez M."/>
            <person name="Murcia M.I."/>
            <person name="Landsman D."/>
            <person name="Jordan I.K."/>
            <person name="Marino-Ramirez L."/>
        </authorList>
    </citation>
    <scope>NUCLEOTIDE SEQUENCE [LARGE SCALE GENOMIC DNA]</scope>
    <source>
        <strain evidence="3 4">CECT 3035</strain>
    </source>
</reference>
<dbReference type="GO" id="GO:0016747">
    <property type="term" value="F:acyltransferase activity, transferring groups other than amino-acyl groups"/>
    <property type="evidence" value="ECO:0007669"/>
    <property type="project" value="InterPro"/>
</dbReference>
<dbReference type="Pfam" id="PF00108">
    <property type="entry name" value="Thiolase_N"/>
    <property type="match status" value="1"/>
</dbReference>
<dbReference type="PIRSF" id="PIRSF000429">
    <property type="entry name" value="Ac-CoA_Ac_transf"/>
    <property type="match status" value="1"/>
</dbReference>
<protein>
    <submittedName>
        <fullName evidence="3">Lipid-transfer protein</fullName>
    </submittedName>
</protein>
<evidence type="ECO:0000313" key="4">
    <source>
        <dbReference type="Proteomes" id="UP000006455"/>
    </source>
</evidence>
<evidence type="ECO:0000259" key="1">
    <source>
        <dbReference type="Pfam" id="PF00108"/>
    </source>
</evidence>
<organism evidence="3 4">
    <name type="scientific">Mycobacterium colombiense CECT 3035</name>
    <dbReference type="NCBI Taxonomy" id="1041522"/>
    <lineage>
        <taxon>Bacteria</taxon>
        <taxon>Bacillati</taxon>
        <taxon>Actinomycetota</taxon>
        <taxon>Actinomycetes</taxon>
        <taxon>Mycobacteriales</taxon>
        <taxon>Mycobacteriaceae</taxon>
        <taxon>Mycobacterium</taxon>
        <taxon>Mycobacterium avium complex (MAC)</taxon>
    </lineage>
</organism>
<gene>
    <name evidence="3" type="ORF">MCOL_V205020</name>
</gene>
<dbReference type="OrthoDB" id="9785768at2"/>
<dbReference type="CDD" id="cd00829">
    <property type="entry name" value="SCP-x_thiolase"/>
    <property type="match status" value="1"/>
</dbReference>
<dbReference type="InterPro" id="IPR055140">
    <property type="entry name" value="Thiolase_C_2"/>
</dbReference>
<dbReference type="SUPFAM" id="SSF53901">
    <property type="entry name" value="Thiolase-like"/>
    <property type="match status" value="2"/>
</dbReference>
<name>J4TIW9_9MYCO</name>
<dbReference type="AlphaFoldDB" id="J4TIW9"/>
<dbReference type="PANTHER" id="PTHR42870">
    <property type="entry name" value="ACETYL-COA C-ACETYLTRANSFERASE"/>
    <property type="match status" value="1"/>
</dbReference>
<dbReference type="InterPro" id="IPR002155">
    <property type="entry name" value="Thiolase"/>
</dbReference>
<evidence type="ECO:0000313" key="3">
    <source>
        <dbReference type="EMBL" id="EJO89523.1"/>
    </source>
</evidence>
<dbReference type="eggNOG" id="COG0183">
    <property type="taxonomic scope" value="Bacteria"/>
</dbReference>
<dbReference type="InterPro" id="IPR016039">
    <property type="entry name" value="Thiolase-like"/>
</dbReference>
<dbReference type="Proteomes" id="UP000006455">
    <property type="component" value="Unassembled WGS sequence"/>
</dbReference>
<feature type="domain" description="Thiolase N-terminal" evidence="1">
    <location>
        <begin position="14"/>
        <end position="184"/>
    </location>
</feature>
<sequence>MEGAGFAMGNQPEVAIIGVGIHPFGRYADRSALEMGAVAVSRALRDAGVDWDKIGSLYAGSLEIANPEAVTGLVGMTGVPARSALTGCATGNTLLTLAARDIQLGESELAVAVGLDKHPRGSFGADPANAGLPQWYGDQGMFLTTHFFGHKITRYMHDHGISERTLARTAAKNFANGARAPHAWRRKPISVDEILASPTVNAPLRQYMYCNPNEGAAAAVLCRAEVAKRYTDTPIYLRASGFRSRRDGAFELLRTSIELPLVEGTTARAAAAAYESAGIGPEDIDVAQLQDTDAGSEIIHLAETGLCKDGEQEALLADGATEIGGRIPVNTDGGLIANGEPVGASGLRQVYELVHQLRGTAGDRQVPNGPRVALAQLYGSPGSAAVAILSR</sequence>
<dbReference type="PANTHER" id="PTHR42870:SF1">
    <property type="entry name" value="NON-SPECIFIC LIPID-TRANSFER PROTEIN-LIKE 2"/>
    <property type="match status" value="1"/>
</dbReference>
<accession>J4TIW9</accession>
<dbReference type="STRING" id="1041522.GCA_002105755_02076"/>
<dbReference type="EMBL" id="AFVW02000002">
    <property type="protein sequence ID" value="EJO89523.1"/>
    <property type="molecule type" value="Genomic_DNA"/>
</dbReference>
<proteinExistence type="predicted"/>
<dbReference type="Gene3D" id="3.40.47.10">
    <property type="match status" value="1"/>
</dbReference>
<dbReference type="InterPro" id="IPR020616">
    <property type="entry name" value="Thiolase_N"/>
</dbReference>
<feature type="domain" description="Thiolase C-terminal" evidence="2">
    <location>
        <begin position="265"/>
        <end position="390"/>
    </location>
</feature>